<proteinExistence type="predicted"/>
<feature type="non-terminal residue" evidence="1">
    <location>
        <position position="31"/>
    </location>
</feature>
<organism evidence="1">
    <name type="scientific">Nothobranchius rachovii</name>
    <name type="common">bluefin notho</name>
    <dbReference type="NCBI Taxonomy" id="451742"/>
    <lineage>
        <taxon>Eukaryota</taxon>
        <taxon>Metazoa</taxon>
        <taxon>Chordata</taxon>
        <taxon>Craniata</taxon>
        <taxon>Vertebrata</taxon>
        <taxon>Euteleostomi</taxon>
        <taxon>Actinopterygii</taxon>
        <taxon>Neopterygii</taxon>
        <taxon>Teleostei</taxon>
        <taxon>Neoteleostei</taxon>
        <taxon>Acanthomorphata</taxon>
        <taxon>Ovalentaria</taxon>
        <taxon>Atherinomorphae</taxon>
        <taxon>Cyprinodontiformes</taxon>
        <taxon>Nothobranchiidae</taxon>
        <taxon>Nothobranchius</taxon>
    </lineage>
</organism>
<accession>A0A1A8NSZ6</accession>
<protein>
    <submittedName>
        <fullName evidence="1">OTU domain containing 4</fullName>
    </submittedName>
</protein>
<reference evidence="1" key="1">
    <citation type="submission" date="2016-05" db="EMBL/GenBank/DDBJ databases">
        <authorList>
            <person name="Lavstsen T."/>
            <person name="Jespersen J.S."/>
        </authorList>
    </citation>
    <scope>NUCLEOTIDE SEQUENCE</scope>
    <source>
        <tissue evidence="1">Brain</tissue>
    </source>
</reference>
<dbReference type="AlphaFoldDB" id="A0A1A8NSZ6"/>
<dbReference type="EMBL" id="HAEH01003780">
    <property type="protein sequence ID" value="SBR72158.1"/>
    <property type="molecule type" value="Transcribed_RNA"/>
</dbReference>
<feature type="non-terminal residue" evidence="1">
    <location>
        <position position="1"/>
    </location>
</feature>
<reference evidence="1" key="2">
    <citation type="submission" date="2016-06" db="EMBL/GenBank/DDBJ databases">
        <title>The genome of a short-lived fish provides insights into sex chromosome evolution and the genetic control of aging.</title>
        <authorList>
            <person name="Reichwald K."/>
            <person name="Felder M."/>
            <person name="Petzold A."/>
            <person name="Koch P."/>
            <person name="Groth M."/>
            <person name="Platzer M."/>
        </authorList>
    </citation>
    <scope>NUCLEOTIDE SEQUENCE</scope>
    <source>
        <tissue evidence="1">Brain</tissue>
    </source>
</reference>
<evidence type="ECO:0000313" key="1">
    <source>
        <dbReference type="EMBL" id="SBR72158.1"/>
    </source>
</evidence>
<gene>
    <name evidence="1" type="primary">OTUD4</name>
</gene>
<sequence>HRGDVMERLGRGLTMFSLTRPIGDGAVRGAI</sequence>
<name>A0A1A8NSZ6_9TELE</name>